<sequence>MCGDLRRSLCPGASLTEKASQSQDEIKQPASGTEDIITGSGGPDIRITAPSQYSQNTLVSVDDGTPPYDSPVVEVKLIDIPPVPEPKLPILLPDPVDDGLFEKRFRNHFNYRDFSDRLNLPLWSPGNVALGDVGFMRKGKFVHLDNAIGCNVIAGPRVLPGMVTEYNVIPVTETAVYPKLVSDKAKDFKVRIVSAFKPRRKTITKIIRKQSIVPLKPGQKAAKLIIEDGKIHMIRNYSKLKTYLIENIDDILKDAAEEGYGEVQKTDIVMVVGVLTASNYAMVVSDYAPGTTFIFNIISPARKSSGEPWGFWTFAQDPIQNADPLPSIQLAPSISSSNSSASPSPPPSLGSIPPLPPGLPVIDRRLPGLDDQPLQYSYKTSEPNGGRHAVHLSVLRFSPEGDLRPSRDVD</sequence>
<feature type="region of interest" description="Disordered" evidence="1">
    <location>
        <begin position="325"/>
        <end position="410"/>
    </location>
</feature>
<protein>
    <submittedName>
        <fullName evidence="2">Uncharacterized protein</fullName>
    </submittedName>
</protein>
<feature type="compositionally biased region" description="Low complexity" evidence="1">
    <location>
        <begin position="325"/>
        <end position="342"/>
    </location>
</feature>
<evidence type="ECO:0000256" key="1">
    <source>
        <dbReference type="SAM" id="MobiDB-lite"/>
    </source>
</evidence>
<accession>A0ABZ1D9K7</accession>
<organism evidence="2 3">
    <name type="scientific">Kwoniella shivajii</name>
    <dbReference type="NCBI Taxonomy" id="564305"/>
    <lineage>
        <taxon>Eukaryota</taxon>
        <taxon>Fungi</taxon>
        <taxon>Dikarya</taxon>
        <taxon>Basidiomycota</taxon>
        <taxon>Agaricomycotina</taxon>
        <taxon>Tremellomycetes</taxon>
        <taxon>Tremellales</taxon>
        <taxon>Cryptococcaceae</taxon>
        <taxon>Kwoniella</taxon>
    </lineage>
</organism>
<reference evidence="2 3" key="1">
    <citation type="submission" date="2024-01" db="EMBL/GenBank/DDBJ databases">
        <title>Comparative genomics of Cryptococcus and Kwoniella reveals pathogenesis evolution and contrasting modes of karyotype evolution via chromosome fusion or intercentromeric recombination.</title>
        <authorList>
            <person name="Coelho M.A."/>
            <person name="David-Palma M."/>
            <person name="Shea T."/>
            <person name="Bowers K."/>
            <person name="McGinley-Smith S."/>
            <person name="Mohammad A.W."/>
            <person name="Gnirke A."/>
            <person name="Yurkov A.M."/>
            <person name="Nowrousian M."/>
            <person name="Sun S."/>
            <person name="Cuomo C.A."/>
            <person name="Heitman J."/>
        </authorList>
    </citation>
    <scope>NUCLEOTIDE SEQUENCE [LARGE SCALE GENOMIC DNA]</scope>
    <source>
        <strain evidence="2">CBS 11374</strain>
    </source>
</reference>
<feature type="compositionally biased region" description="Polar residues" evidence="1">
    <location>
        <begin position="374"/>
        <end position="383"/>
    </location>
</feature>
<gene>
    <name evidence="2" type="ORF">IL334_007779</name>
</gene>
<dbReference type="RefSeq" id="XP_062795519.1">
    <property type="nucleotide sequence ID" value="XM_062939468.1"/>
</dbReference>
<feature type="region of interest" description="Disordered" evidence="1">
    <location>
        <begin position="14"/>
        <end position="46"/>
    </location>
</feature>
<name>A0ABZ1D9K7_9TREE</name>
<dbReference type="GeneID" id="87959909"/>
<evidence type="ECO:0000313" key="2">
    <source>
        <dbReference type="EMBL" id="WRT70780.1"/>
    </source>
</evidence>
<dbReference type="Proteomes" id="UP001329825">
    <property type="component" value="Chromosome 11"/>
</dbReference>
<feature type="compositionally biased region" description="Basic and acidic residues" evidence="1">
    <location>
        <begin position="399"/>
        <end position="410"/>
    </location>
</feature>
<proteinExistence type="predicted"/>
<evidence type="ECO:0000313" key="3">
    <source>
        <dbReference type="Proteomes" id="UP001329825"/>
    </source>
</evidence>
<keyword evidence="3" id="KW-1185">Reference proteome</keyword>
<feature type="compositionally biased region" description="Pro residues" evidence="1">
    <location>
        <begin position="343"/>
        <end position="359"/>
    </location>
</feature>
<dbReference type="EMBL" id="CP141891">
    <property type="protein sequence ID" value="WRT70780.1"/>
    <property type="molecule type" value="Genomic_DNA"/>
</dbReference>